<gene>
    <name evidence="2" type="ORF">DAY19_00355</name>
</gene>
<proteinExistence type="predicted"/>
<organism evidence="2 3">
    <name type="scientific">Halobacteriovorax vibrionivorans</name>
    <dbReference type="NCBI Taxonomy" id="2152716"/>
    <lineage>
        <taxon>Bacteria</taxon>
        <taxon>Pseudomonadati</taxon>
        <taxon>Bdellovibrionota</taxon>
        <taxon>Bacteriovoracia</taxon>
        <taxon>Bacteriovoracales</taxon>
        <taxon>Halobacteriovoraceae</taxon>
        <taxon>Halobacteriovorax</taxon>
    </lineage>
</organism>
<evidence type="ECO:0000256" key="1">
    <source>
        <dbReference type="SAM" id="SignalP"/>
    </source>
</evidence>
<evidence type="ECO:0000313" key="3">
    <source>
        <dbReference type="Proteomes" id="UP000443582"/>
    </source>
</evidence>
<dbReference type="Proteomes" id="UP000443582">
    <property type="component" value="Unassembled WGS sequence"/>
</dbReference>
<sequence>MILKLLISLILFSFNSYALEAGHCISDYSTKRYIQNDFSAPYPKEVIFTCRYRCLDLEGYESEEILGTSTITVNSLSDDALKVVCQGVIVKKSKWGYEYSRTDSFYAHFTEISEIKDWANKNIPLDNSISKKLLRDFKKTITSVYQSYEIAGRSNTPVAKEFSKAAQVLKEMANQLPEDQSLFNLYRKKIEDLDGKTGKDFNSEKLIMDQILFGARWSINI</sequence>
<reference evidence="3" key="1">
    <citation type="journal article" date="2019" name="Int. J. Syst. Evol. Microbiol.">
        <title>Halobacteriovorax valvorus sp. nov., a novel prokaryotic predator isolated from coastal seawater of China.</title>
        <authorList>
            <person name="Chen M.-X."/>
        </authorList>
    </citation>
    <scope>NUCLEOTIDE SEQUENCE [LARGE SCALE GENOMIC DNA]</scope>
    <source>
        <strain evidence="3">BL9</strain>
    </source>
</reference>
<keyword evidence="3" id="KW-1185">Reference proteome</keyword>
<dbReference type="EMBL" id="QDKL01000001">
    <property type="protein sequence ID" value="RZF22252.1"/>
    <property type="molecule type" value="Genomic_DNA"/>
</dbReference>
<name>A0ABY0ILY2_9BACT</name>
<dbReference type="RefSeq" id="WP_114705196.1">
    <property type="nucleotide sequence ID" value="NZ_QDKL01000001.1"/>
</dbReference>
<evidence type="ECO:0000313" key="2">
    <source>
        <dbReference type="EMBL" id="RZF22252.1"/>
    </source>
</evidence>
<feature type="chain" id="PRO_5046131268" evidence="1">
    <location>
        <begin position="19"/>
        <end position="221"/>
    </location>
</feature>
<accession>A0ABY0ILY2</accession>
<protein>
    <submittedName>
        <fullName evidence="2">Uncharacterized protein</fullName>
    </submittedName>
</protein>
<comment type="caution">
    <text evidence="2">The sequence shown here is derived from an EMBL/GenBank/DDBJ whole genome shotgun (WGS) entry which is preliminary data.</text>
</comment>
<keyword evidence="1" id="KW-0732">Signal</keyword>
<feature type="signal peptide" evidence="1">
    <location>
        <begin position="1"/>
        <end position="18"/>
    </location>
</feature>